<protein>
    <submittedName>
        <fullName evidence="1">Uncharacterized protein</fullName>
    </submittedName>
</protein>
<proteinExistence type="predicted"/>
<name>A0A251PV72_PRUPE</name>
<dbReference type="EMBL" id="CM007653">
    <property type="protein sequence ID" value="ONI15448.1"/>
    <property type="molecule type" value="Genomic_DNA"/>
</dbReference>
<evidence type="ECO:0000313" key="2">
    <source>
        <dbReference type="Proteomes" id="UP000006882"/>
    </source>
</evidence>
<dbReference type="Gramene" id="ONI15448">
    <property type="protein sequence ID" value="ONI15448"/>
    <property type="gene ID" value="PRUPE_3G043700"/>
</dbReference>
<sequence length="100" mass="10968">MAIAFCTWIQRHEIGTRGEVEVAGGGSGPPTALSLSLSLNYNGAPPLLAWCSQSPRQFFQAISLSFPFLLSALVWVHGSNEIRNFRLEGKSSKKTKNEFI</sequence>
<dbReference type="Proteomes" id="UP000006882">
    <property type="component" value="Chromosome G3"/>
</dbReference>
<gene>
    <name evidence="1" type="ORF">PRUPE_3G043700</name>
</gene>
<dbReference type="AlphaFoldDB" id="A0A251PV72"/>
<keyword evidence="2" id="KW-1185">Reference proteome</keyword>
<reference evidence="1 2" key="1">
    <citation type="journal article" date="2013" name="Nat. Genet.">
        <title>The high-quality draft genome of peach (Prunus persica) identifies unique patterns of genetic diversity, domestication and genome evolution.</title>
        <authorList>
            <consortium name="International Peach Genome Initiative"/>
            <person name="Verde I."/>
            <person name="Abbott A.G."/>
            <person name="Scalabrin S."/>
            <person name="Jung S."/>
            <person name="Shu S."/>
            <person name="Marroni F."/>
            <person name="Zhebentyayeva T."/>
            <person name="Dettori M.T."/>
            <person name="Grimwood J."/>
            <person name="Cattonaro F."/>
            <person name="Zuccolo A."/>
            <person name="Rossini L."/>
            <person name="Jenkins J."/>
            <person name="Vendramin E."/>
            <person name="Meisel L.A."/>
            <person name="Decroocq V."/>
            <person name="Sosinski B."/>
            <person name="Prochnik S."/>
            <person name="Mitros T."/>
            <person name="Policriti A."/>
            <person name="Cipriani G."/>
            <person name="Dondini L."/>
            <person name="Ficklin S."/>
            <person name="Goodstein D.M."/>
            <person name="Xuan P."/>
            <person name="Del Fabbro C."/>
            <person name="Aramini V."/>
            <person name="Copetti D."/>
            <person name="Gonzalez S."/>
            <person name="Horner D.S."/>
            <person name="Falchi R."/>
            <person name="Lucas S."/>
            <person name="Mica E."/>
            <person name="Maldonado J."/>
            <person name="Lazzari B."/>
            <person name="Bielenberg D."/>
            <person name="Pirona R."/>
            <person name="Miculan M."/>
            <person name="Barakat A."/>
            <person name="Testolin R."/>
            <person name="Stella A."/>
            <person name="Tartarini S."/>
            <person name="Tonutti P."/>
            <person name="Arus P."/>
            <person name="Orellana A."/>
            <person name="Wells C."/>
            <person name="Main D."/>
            <person name="Vizzotto G."/>
            <person name="Silva H."/>
            <person name="Salamini F."/>
            <person name="Schmutz J."/>
            <person name="Morgante M."/>
            <person name="Rokhsar D.S."/>
        </authorList>
    </citation>
    <scope>NUCLEOTIDE SEQUENCE [LARGE SCALE GENOMIC DNA]</scope>
    <source>
        <strain evidence="2">cv. Nemared</strain>
    </source>
</reference>
<accession>A0A251PV72</accession>
<evidence type="ECO:0000313" key="1">
    <source>
        <dbReference type="EMBL" id="ONI15448.1"/>
    </source>
</evidence>
<organism evidence="1 2">
    <name type="scientific">Prunus persica</name>
    <name type="common">Peach</name>
    <name type="synonym">Amygdalus persica</name>
    <dbReference type="NCBI Taxonomy" id="3760"/>
    <lineage>
        <taxon>Eukaryota</taxon>
        <taxon>Viridiplantae</taxon>
        <taxon>Streptophyta</taxon>
        <taxon>Embryophyta</taxon>
        <taxon>Tracheophyta</taxon>
        <taxon>Spermatophyta</taxon>
        <taxon>Magnoliopsida</taxon>
        <taxon>eudicotyledons</taxon>
        <taxon>Gunneridae</taxon>
        <taxon>Pentapetalae</taxon>
        <taxon>rosids</taxon>
        <taxon>fabids</taxon>
        <taxon>Rosales</taxon>
        <taxon>Rosaceae</taxon>
        <taxon>Amygdaloideae</taxon>
        <taxon>Amygdaleae</taxon>
        <taxon>Prunus</taxon>
    </lineage>
</organism>